<evidence type="ECO:0000313" key="1">
    <source>
        <dbReference type="EMBL" id="GFO03359.1"/>
    </source>
</evidence>
<accession>A0AAV4AAS5</accession>
<proteinExistence type="predicted"/>
<gene>
    <name evidence="1" type="ORF">PoB_002986400</name>
</gene>
<organism evidence="1 2">
    <name type="scientific">Plakobranchus ocellatus</name>
    <dbReference type="NCBI Taxonomy" id="259542"/>
    <lineage>
        <taxon>Eukaryota</taxon>
        <taxon>Metazoa</taxon>
        <taxon>Spiralia</taxon>
        <taxon>Lophotrochozoa</taxon>
        <taxon>Mollusca</taxon>
        <taxon>Gastropoda</taxon>
        <taxon>Heterobranchia</taxon>
        <taxon>Euthyneura</taxon>
        <taxon>Panpulmonata</taxon>
        <taxon>Sacoglossa</taxon>
        <taxon>Placobranchoidea</taxon>
        <taxon>Plakobranchidae</taxon>
        <taxon>Plakobranchus</taxon>
    </lineage>
</organism>
<dbReference type="AlphaFoldDB" id="A0AAV4AAS5"/>
<sequence>MANYPIMAYAKNNQDPTPGSPMLGLSVGPTLLYSDEILKNKMTSDGFCSWKLHNKSRRSFDWDLHQLSDSSNCSIHILSERWCKERMDFKSDGVSERYVLVADFKQQVFICASDHIPNNQETQARPREHLWPPQ</sequence>
<keyword evidence="2" id="KW-1185">Reference proteome</keyword>
<comment type="caution">
    <text evidence="1">The sequence shown here is derived from an EMBL/GenBank/DDBJ whole genome shotgun (WGS) entry which is preliminary data.</text>
</comment>
<reference evidence="1 2" key="1">
    <citation type="journal article" date="2021" name="Elife">
        <title>Chloroplast acquisition without the gene transfer in kleptoplastic sea slugs, Plakobranchus ocellatus.</title>
        <authorList>
            <person name="Maeda T."/>
            <person name="Takahashi S."/>
            <person name="Yoshida T."/>
            <person name="Shimamura S."/>
            <person name="Takaki Y."/>
            <person name="Nagai Y."/>
            <person name="Toyoda A."/>
            <person name="Suzuki Y."/>
            <person name="Arimoto A."/>
            <person name="Ishii H."/>
            <person name="Satoh N."/>
            <person name="Nishiyama T."/>
            <person name="Hasebe M."/>
            <person name="Maruyama T."/>
            <person name="Minagawa J."/>
            <person name="Obokata J."/>
            <person name="Shigenobu S."/>
        </authorList>
    </citation>
    <scope>NUCLEOTIDE SEQUENCE [LARGE SCALE GENOMIC DNA]</scope>
</reference>
<dbReference type="Proteomes" id="UP000735302">
    <property type="component" value="Unassembled WGS sequence"/>
</dbReference>
<name>A0AAV4AAS5_9GAST</name>
<evidence type="ECO:0000313" key="2">
    <source>
        <dbReference type="Proteomes" id="UP000735302"/>
    </source>
</evidence>
<dbReference type="EMBL" id="BLXT01003724">
    <property type="protein sequence ID" value="GFO03359.1"/>
    <property type="molecule type" value="Genomic_DNA"/>
</dbReference>
<protein>
    <submittedName>
        <fullName evidence="1">Uncharacterized protein</fullName>
    </submittedName>
</protein>